<protein>
    <submittedName>
        <fullName evidence="1">CSON007102 protein</fullName>
    </submittedName>
</protein>
<evidence type="ECO:0000313" key="2">
    <source>
        <dbReference type="EMBL" id="SSX22614.1"/>
    </source>
</evidence>
<organism evidence="1">
    <name type="scientific">Culicoides sonorensis</name>
    <name type="common">Biting midge</name>
    <dbReference type="NCBI Taxonomy" id="179676"/>
    <lineage>
        <taxon>Eukaryota</taxon>
        <taxon>Metazoa</taxon>
        <taxon>Ecdysozoa</taxon>
        <taxon>Arthropoda</taxon>
        <taxon>Hexapoda</taxon>
        <taxon>Insecta</taxon>
        <taxon>Pterygota</taxon>
        <taxon>Neoptera</taxon>
        <taxon>Endopterygota</taxon>
        <taxon>Diptera</taxon>
        <taxon>Nematocera</taxon>
        <taxon>Chironomoidea</taxon>
        <taxon>Ceratopogonidae</taxon>
        <taxon>Ceratopogoninae</taxon>
        <taxon>Culicoides</taxon>
        <taxon>Monoculicoides</taxon>
    </lineage>
</organism>
<dbReference type="VEuPathDB" id="VectorBase:CSON007102"/>
<sequence>MKPSAEVVAISNPRCFGPNLQSVTFVRESTKFVFLTQRRVGGNCMSQTEFRNNRIARRELCLCDLCGLYLFRTSFKE</sequence>
<reference evidence="1" key="1">
    <citation type="submission" date="2018-04" db="EMBL/GenBank/DDBJ databases">
        <authorList>
            <person name="Go L.Y."/>
            <person name="Mitchell J.A."/>
        </authorList>
    </citation>
    <scope>NUCLEOTIDE SEQUENCE</scope>
    <source>
        <tissue evidence="1">Whole organism</tissue>
    </source>
</reference>
<dbReference type="EMBL" id="UFQT01000266">
    <property type="protein sequence ID" value="SSX22614.1"/>
    <property type="molecule type" value="Genomic_DNA"/>
</dbReference>
<evidence type="ECO:0000313" key="1">
    <source>
        <dbReference type="EMBL" id="SSX02237.1"/>
    </source>
</evidence>
<reference evidence="2" key="2">
    <citation type="submission" date="2018-07" db="EMBL/GenBank/DDBJ databases">
        <authorList>
            <person name="Quirk P.G."/>
            <person name="Krulwich T.A."/>
        </authorList>
    </citation>
    <scope>NUCLEOTIDE SEQUENCE</scope>
</reference>
<accession>A0A336KCR7</accession>
<dbReference type="EMBL" id="UFQS01000266">
    <property type="protein sequence ID" value="SSX02237.1"/>
    <property type="molecule type" value="Genomic_DNA"/>
</dbReference>
<proteinExistence type="predicted"/>
<gene>
    <name evidence="1" type="primary">CSON007102</name>
</gene>
<name>A0A336KCR7_CULSO</name>
<dbReference type="AlphaFoldDB" id="A0A336KCR7"/>